<dbReference type="AlphaFoldDB" id="A0A1R2D3T7"/>
<dbReference type="SMART" id="SM01020">
    <property type="entry name" value="B2-adapt-app_C"/>
    <property type="match status" value="1"/>
</dbReference>
<evidence type="ECO:0000313" key="8">
    <source>
        <dbReference type="Proteomes" id="UP000187209"/>
    </source>
</evidence>
<dbReference type="InterPro" id="IPR015151">
    <property type="entry name" value="B-adaptin_app_sub_C"/>
</dbReference>
<dbReference type="EMBL" id="MPUH01000006">
    <property type="protein sequence ID" value="OMJ95927.1"/>
    <property type="molecule type" value="Genomic_DNA"/>
</dbReference>
<evidence type="ECO:0000313" key="7">
    <source>
        <dbReference type="EMBL" id="OMJ95927.1"/>
    </source>
</evidence>
<dbReference type="InterPro" id="IPR016024">
    <property type="entry name" value="ARM-type_fold"/>
</dbReference>
<reference evidence="7 8" key="1">
    <citation type="submission" date="2016-11" db="EMBL/GenBank/DDBJ databases">
        <title>The macronuclear genome of Stentor coeruleus: a giant cell with tiny introns.</title>
        <authorList>
            <person name="Slabodnick M."/>
            <person name="Ruby J.G."/>
            <person name="Reiff S.B."/>
            <person name="Swart E.C."/>
            <person name="Gosai S."/>
            <person name="Prabakaran S."/>
            <person name="Witkowska E."/>
            <person name="Larue G.E."/>
            <person name="Fisher S."/>
            <person name="Freeman R.M."/>
            <person name="Gunawardena J."/>
            <person name="Chu W."/>
            <person name="Stover N.A."/>
            <person name="Gregory B.D."/>
            <person name="Nowacki M."/>
            <person name="Derisi J."/>
            <person name="Roy S.W."/>
            <person name="Marshall W.F."/>
            <person name="Sood P."/>
        </authorList>
    </citation>
    <scope>NUCLEOTIDE SEQUENCE [LARGE SCALE GENOMIC DNA]</scope>
    <source>
        <strain evidence="7">WM001</strain>
    </source>
</reference>
<proteinExistence type="inferred from homology"/>
<sequence length="748" mass="87962">MGKYDMILDECIELGVDRIEKEILSLSQELKTLIGEKDIYRRREGIKKVMKFMGSGFDVSMLFDDMVRMCDTKDFIEKKMIYLYLISYAEGNIEKTKIVFGILCKDCRIGFCFDARIRGLALKNLPILCCKGFEEDVLKAIYDGIKDFDSYTRKTAIICMIKIHKKFPKIISENETNALYELVKDDDPSVSINAIIGLEEILTENFVFNKRMIVYLLNRFEMYNEYAQYKILELIAKYIPSTKEEMHSIINLLENLLENLPSSVVLSCIKIFLLYKNIYPEITKRIYSNIKQSLMKILYLKSINEVYEIKYCILSHIYFLVSTCMIDEFEYDFEVFYGKDEEPVYIQVLKIRILTKITTENNIFKIIGELNIHKHDFHKEISKEAIKSITDLVIKFSDSSTHLTKMLANNLQVYNENILTYTLISLKYILRKYRNMSSFILENIENIVDYVTNDKGKTVIIWICGEYGENMINSPYILEMYIREFNPNDNLKKSFVLLSASVKLFLKRAPEMHKSLEYLFNVIFGYADSVDLIDRAGFYYRLLEISPIIANQIINSNKNCIKMFYEDNDNDMLNIDNREFNSFSIVYEKPFKNFSLLCKDFMSNKKPCSKNAPTIVGANTELLALDIAEQNYFSLISNISMSGEEFQEFWENILNEKIIKRKLARFYNLEDFENNFLSESIYCIASGEHEYGFRFYFYAKENYGKVFVVETDINLQTLELIIRIKCQNPEYLKKFLEILSKPIQHFIQ</sequence>
<organism evidence="7 8">
    <name type="scientific">Stentor coeruleus</name>
    <dbReference type="NCBI Taxonomy" id="5963"/>
    <lineage>
        <taxon>Eukaryota</taxon>
        <taxon>Sar</taxon>
        <taxon>Alveolata</taxon>
        <taxon>Ciliophora</taxon>
        <taxon>Postciliodesmatophora</taxon>
        <taxon>Heterotrichea</taxon>
        <taxon>Heterotrichida</taxon>
        <taxon>Stentoridae</taxon>
        <taxon>Stentor</taxon>
    </lineage>
</organism>
<dbReference type="GO" id="GO:0030131">
    <property type="term" value="C:clathrin adaptor complex"/>
    <property type="evidence" value="ECO:0007669"/>
    <property type="project" value="InterPro"/>
</dbReference>
<keyword evidence="4" id="KW-0653">Protein transport</keyword>
<accession>A0A1R2D3T7</accession>
<dbReference type="GO" id="GO:0016192">
    <property type="term" value="P:vesicle-mediated transport"/>
    <property type="evidence" value="ECO:0007669"/>
    <property type="project" value="InterPro"/>
</dbReference>
<feature type="domain" description="Beta-adaptin appendage C-terminal subdomain" evidence="6">
    <location>
        <begin position="635"/>
        <end position="744"/>
    </location>
</feature>
<dbReference type="SUPFAM" id="SSF48371">
    <property type="entry name" value="ARM repeat"/>
    <property type="match status" value="1"/>
</dbReference>
<evidence type="ECO:0000259" key="6">
    <source>
        <dbReference type="SMART" id="SM01020"/>
    </source>
</evidence>
<dbReference type="Pfam" id="PF01602">
    <property type="entry name" value="Adaptin_N"/>
    <property type="match status" value="1"/>
</dbReference>
<dbReference type="InterPro" id="IPR011989">
    <property type="entry name" value="ARM-like"/>
</dbReference>
<keyword evidence="5" id="KW-0472">Membrane</keyword>
<dbReference type="Pfam" id="PF09066">
    <property type="entry name" value="B2-adapt-app_C"/>
    <property type="match status" value="1"/>
</dbReference>
<evidence type="ECO:0000256" key="2">
    <source>
        <dbReference type="ARBA" id="ARBA00006613"/>
    </source>
</evidence>
<name>A0A1R2D3T7_9CILI</name>
<dbReference type="InterPro" id="IPR002553">
    <property type="entry name" value="Clathrin/coatomer_adapt-like_N"/>
</dbReference>
<comment type="subcellular location">
    <subcellularLocation>
        <location evidence="1">Endomembrane system</location>
    </subcellularLocation>
</comment>
<comment type="caution">
    <text evidence="7">The sequence shown here is derived from an EMBL/GenBank/DDBJ whole genome shotgun (WGS) entry which is preliminary data.</text>
</comment>
<evidence type="ECO:0000256" key="1">
    <source>
        <dbReference type="ARBA" id="ARBA00004308"/>
    </source>
</evidence>
<comment type="similarity">
    <text evidence="2">Belongs to the adaptor complexes large subunit family.</text>
</comment>
<keyword evidence="3" id="KW-0813">Transport</keyword>
<evidence type="ECO:0000256" key="5">
    <source>
        <dbReference type="ARBA" id="ARBA00023136"/>
    </source>
</evidence>
<gene>
    <name evidence="7" type="ORF">SteCoe_660</name>
</gene>
<protein>
    <recommendedName>
        <fullName evidence="6">Beta-adaptin appendage C-terminal subdomain domain-containing protein</fullName>
    </recommendedName>
</protein>
<dbReference type="GO" id="GO:0012505">
    <property type="term" value="C:endomembrane system"/>
    <property type="evidence" value="ECO:0007669"/>
    <property type="project" value="UniProtKB-SubCell"/>
</dbReference>
<dbReference type="InterPro" id="IPR026739">
    <property type="entry name" value="AP_beta"/>
</dbReference>
<dbReference type="OrthoDB" id="10254310at2759"/>
<dbReference type="PANTHER" id="PTHR11134">
    <property type="entry name" value="ADAPTOR COMPLEX SUBUNIT BETA FAMILY MEMBER"/>
    <property type="match status" value="1"/>
</dbReference>
<dbReference type="Proteomes" id="UP000187209">
    <property type="component" value="Unassembled WGS sequence"/>
</dbReference>
<dbReference type="Gene3D" id="1.25.10.10">
    <property type="entry name" value="Leucine-rich Repeat Variant"/>
    <property type="match status" value="1"/>
</dbReference>
<evidence type="ECO:0000256" key="3">
    <source>
        <dbReference type="ARBA" id="ARBA00022448"/>
    </source>
</evidence>
<dbReference type="InterPro" id="IPR012295">
    <property type="entry name" value="TBP_dom_sf"/>
</dbReference>
<dbReference type="Gene3D" id="3.30.310.10">
    <property type="entry name" value="TATA-Binding Protein"/>
    <property type="match status" value="1"/>
</dbReference>
<keyword evidence="8" id="KW-1185">Reference proteome</keyword>
<dbReference type="GO" id="GO:0006886">
    <property type="term" value="P:intracellular protein transport"/>
    <property type="evidence" value="ECO:0007669"/>
    <property type="project" value="InterPro"/>
</dbReference>
<evidence type="ECO:0000256" key="4">
    <source>
        <dbReference type="ARBA" id="ARBA00022927"/>
    </source>
</evidence>